<protein>
    <recommendedName>
        <fullName evidence="4">Peptidase aspartic putative domain-containing protein</fullName>
    </recommendedName>
</protein>
<dbReference type="GO" id="GO:0003676">
    <property type="term" value="F:nucleic acid binding"/>
    <property type="evidence" value="ECO:0007669"/>
    <property type="project" value="InterPro"/>
</dbReference>
<dbReference type="EnsemblMetazoa" id="SMAR013158-RA">
    <property type="protein sequence ID" value="SMAR013158-PA"/>
    <property type="gene ID" value="SMAR013158"/>
</dbReference>
<dbReference type="OMA" id="QTINGTH"/>
<dbReference type="GO" id="GO:0071897">
    <property type="term" value="P:DNA biosynthetic process"/>
    <property type="evidence" value="ECO:0007669"/>
    <property type="project" value="UniProtKB-ARBA"/>
</dbReference>
<sequence>MLTKRFFFINIMLNIYVCPAETHDFKLKRTILGNEPTPIDPTRLNGASGESKKKLHLHRKRGGAKASSVASLSVVDTKCQFCGSTEHDKKACPLTAQGICLKCLGKTPHKTEDCRTTMKCFRCEGPHHTILCEQPRNHAADNIATKVHAHTVVSRNIPKYEFLMILIVNVMDKRLSKPAVCFVDGRAQRTFIRTDLAKNLNLGVVGTGKMMLSVLGREPTIGIYNLVELTLSPMQNKMPGVTIEAVEVPHVTSTPCEVPNDYLSQKLKKKGVQVTCKQVALYSNEVDLLIGKIANRETKFIEDNLIAVNTKFGCTLYGQTINGTHILAASLEAIGIQHESMTDTDETEVLRKFSKSIRWTITNYSVTLSWIIDSNELKDNFTITEQRFMNLDWYGIGRAKIRVLRQTRVLFGAAPSPFLLNATIKHHIKNYESKYPATFELLNSFLYVDDLISSVDKINQALDTFNQSREMQLVKWQTNSSELRAIFRKDPNDAQVTSDEEPKCLEVKHLENCVIHVFCNPSPRAYGIVAYIQDITEDLINSFFILSKCRVAPVKALTMPKLELMGALIAVRVADQLKEVTHCREVQVWTDSRICLHWIRNTAKRPPTFIQNRVLESRDKSKLENWRHVSVTDNPADCLTRGLTIDELLTDQLWWSGFN</sequence>
<dbReference type="Proteomes" id="UP000014500">
    <property type="component" value="Unassembled WGS sequence"/>
</dbReference>
<reference evidence="3" key="1">
    <citation type="submission" date="2011-05" db="EMBL/GenBank/DDBJ databases">
        <authorList>
            <person name="Richards S.R."/>
            <person name="Qu J."/>
            <person name="Jiang H."/>
            <person name="Jhangiani S.N."/>
            <person name="Agravi P."/>
            <person name="Goodspeed R."/>
            <person name="Gross S."/>
            <person name="Mandapat C."/>
            <person name="Jackson L."/>
            <person name="Mathew T."/>
            <person name="Pu L."/>
            <person name="Thornton R."/>
            <person name="Saada N."/>
            <person name="Wilczek-Boney K.B."/>
            <person name="Lee S."/>
            <person name="Kovar C."/>
            <person name="Wu Y."/>
            <person name="Scherer S.E."/>
            <person name="Worley K.C."/>
            <person name="Muzny D.M."/>
            <person name="Gibbs R."/>
        </authorList>
    </citation>
    <scope>NUCLEOTIDE SEQUENCE</scope>
    <source>
        <strain evidence="3">Brora</strain>
    </source>
</reference>
<dbReference type="HOGENOM" id="CLU_416409_0_0_1"/>
<evidence type="ECO:0000313" key="2">
    <source>
        <dbReference type="EnsemblMetazoa" id="SMAR013158-PA"/>
    </source>
</evidence>
<organism evidence="2 3">
    <name type="scientific">Strigamia maritima</name>
    <name type="common">European centipede</name>
    <name type="synonym">Geophilus maritimus</name>
    <dbReference type="NCBI Taxonomy" id="126957"/>
    <lineage>
        <taxon>Eukaryota</taxon>
        <taxon>Metazoa</taxon>
        <taxon>Ecdysozoa</taxon>
        <taxon>Arthropoda</taxon>
        <taxon>Myriapoda</taxon>
        <taxon>Chilopoda</taxon>
        <taxon>Pleurostigmophora</taxon>
        <taxon>Geophilomorpha</taxon>
        <taxon>Linotaeniidae</taxon>
        <taxon>Strigamia</taxon>
    </lineage>
</organism>
<proteinExistence type="predicted"/>
<dbReference type="SUPFAM" id="SSF56672">
    <property type="entry name" value="DNA/RNA polymerases"/>
    <property type="match status" value="1"/>
</dbReference>
<dbReference type="Pfam" id="PF05380">
    <property type="entry name" value="Peptidase_A17"/>
    <property type="match status" value="1"/>
</dbReference>
<name>T1JH28_STRMM</name>
<feature type="signal peptide" evidence="1">
    <location>
        <begin position="1"/>
        <end position="22"/>
    </location>
</feature>
<evidence type="ECO:0008006" key="4">
    <source>
        <dbReference type="Google" id="ProtNLM"/>
    </source>
</evidence>
<dbReference type="InterPro" id="IPR008042">
    <property type="entry name" value="Retrotrans_Pao"/>
</dbReference>
<keyword evidence="3" id="KW-1185">Reference proteome</keyword>
<evidence type="ECO:0000313" key="3">
    <source>
        <dbReference type="Proteomes" id="UP000014500"/>
    </source>
</evidence>
<dbReference type="eggNOG" id="KOG0017">
    <property type="taxonomic scope" value="Eukaryota"/>
</dbReference>
<dbReference type="AlphaFoldDB" id="T1JH28"/>
<dbReference type="STRING" id="126957.T1JH28"/>
<dbReference type="Gene3D" id="3.30.420.10">
    <property type="entry name" value="Ribonuclease H-like superfamily/Ribonuclease H"/>
    <property type="match status" value="1"/>
</dbReference>
<accession>T1JH28</accession>
<feature type="chain" id="PRO_5004590504" description="Peptidase aspartic putative domain-containing protein" evidence="1">
    <location>
        <begin position="23"/>
        <end position="659"/>
    </location>
</feature>
<evidence type="ECO:0000256" key="1">
    <source>
        <dbReference type="SAM" id="SignalP"/>
    </source>
</evidence>
<dbReference type="PANTHER" id="PTHR47331">
    <property type="entry name" value="PHD-TYPE DOMAIN-CONTAINING PROTEIN"/>
    <property type="match status" value="1"/>
</dbReference>
<reference evidence="2" key="2">
    <citation type="submission" date="2015-02" db="UniProtKB">
        <authorList>
            <consortium name="EnsemblMetazoa"/>
        </authorList>
    </citation>
    <scope>IDENTIFICATION</scope>
</reference>
<dbReference type="InterPro" id="IPR043502">
    <property type="entry name" value="DNA/RNA_pol_sf"/>
</dbReference>
<dbReference type="InterPro" id="IPR036397">
    <property type="entry name" value="RNaseH_sf"/>
</dbReference>
<dbReference type="EMBL" id="JH432221">
    <property type="status" value="NOT_ANNOTATED_CDS"/>
    <property type="molecule type" value="Genomic_DNA"/>
</dbReference>
<dbReference type="PhylomeDB" id="T1JH28"/>
<keyword evidence="1" id="KW-0732">Signal</keyword>